<dbReference type="PRINTS" id="PR00723">
    <property type="entry name" value="SUBTILISIN"/>
</dbReference>
<dbReference type="Pfam" id="PF24476">
    <property type="entry name" value="DUF7580"/>
    <property type="match status" value="1"/>
</dbReference>
<dbReference type="InterPro" id="IPR015500">
    <property type="entry name" value="Peptidase_S8_subtilisin-rel"/>
</dbReference>
<evidence type="ECO:0000256" key="5">
    <source>
        <dbReference type="PROSITE-ProRule" id="PRU01240"/>
    </source>
</evidence>
<feature type="domain" description="DUF7580" evidence="8">
    <location>
        <begin position="210"/>
        <end position="538"/>
    </location>
</feature>
<reference evidence="9" key="1">
    <citation type="submission" date="2023-06" db="EMBL/GenBank/DDBJ databases">
        <title>Genome-scale phylogeny and comparative genomics of the fungal order Sordariales.</title>
        <authorList>
            <consortium name="Lawrence Berkeley National Laboratory"/>
            <person name="Hensen N."/>
            <person name="Bonometti L."/>
            <person name="Westerberg I."/>
            <person name="Brannstrom I.O."/>
            <person name="Guillou S."/>
            <person name="Cros-Aarteil S."/>
            <person name="Calhoun S."/>
            <person name="Haridas S."/>
            <person name="Kuo A."/>
            <person name="Mondo S."/>
            <person name="Pangilinan J."/>
            <person name="Riley R."/>
            <person name="Labutti K."/>
            <person name="Andreopoulos B."/>
            <person name="Lipzen A."/>
            <person name="Chen C."/>
            <person name="Yanf M."/>
            <person name="Daum C."/>
            <person name="Ng V."/>
            <person name="Clum A."/>
            <person name="Steindorff A."/>
            <person name="Ohm R."/>
            <person name="Martin F."/>
            <person name="Silar P."/>
            <person name="Natvig D."/>
            <person name="Lalanne C."/>
            <person name="Gautier V."/>
            <person name="Ament-Velasquez S.L."/>
            <person name="Kruys A."/>
            <person name="Hutchinson M.I."/>
            <person name="Powell A.J."/>
            <person name="Barry K."/>
            <person name="Miller A.N."/>
            <person name="Grigoriev I.V."/>
            <person name="Debuchy R."/>
            <person name="Gladieux P."/>
            <person name="Thoren M.H."/>
            <person name="Johannesson H."/>
        </authorList>
    </citation>
    <scope>NUCLEOTIDE SEQUENCE</scope>
    <source>
        <strain evidence="9">8032-3</strain>
    </source>
</reference>
<dbReference type="InterPro" id="IPR000209">
    <property type="entry name" value="Peptidase_S8/S53_dom"/>
</dbReference>
<dbReference type="CDD" id="cd00306">
    <property type="entry name" value="Peptidases_S8_S53"/>
    <property type="match status" value="1"/>
</dbReference>
<dbReference type="PROSITE" id="PS00138">
    <property type="entry name" value="SUBTILASE_SER"/>
    <property type="match status" value="1"/>
</dbReference>
<accession>A0AAJ0BSI5</accession>
<dbReference type="InterPro" id="IPR036852">
    <property type="entry name" value="Peptidase_S8/S53_dom_sf"/>
</dbReference>
<feature type="domain" description="Peptidase S8/S53" evidence="7">
    <location>
        <begin position="665"/>
        <end position="882"/>
    </location>
</feature>
<dbReference type="Pfam" id="PF00082">
    <property type="entry name" value="Peptidase_S8"/>
    <property type="match status" value="1"/>
</dbReference>
<feature type="active site" description="Charge relay system" evidence="5">
    <location>
        <position position="861"/>
    </location>
</feature>
<dbReference type="GO" id="GO:0004252">
    <property type="term" value="F:serine-type endopeptidase activity"/>
    <property type="evidence" value="ECO:0007669"/>
    <property type="project" value="UniProtKB-UniRule"/>
</dbReference>
<dbReference type="InterPro" id="IPR023828">
    <property type="entry name" value="Peptidase_S8_Ser-AS"/>
</dbReference>
<comment type="similarity">
    <text evidence="1 5">Belongs to the peptidase S8 family.</text>
</comment>
<dbReference type="PANTHER" id="PTHR43806:SF11">
    <property type="entry name" value="CEREVISIN-RELATED"/>
    <property type="match status" value="1"/>
</dbReference>
<feature type="region of interest" description="Disordered" evidence="6">
    <location>
        <begin position="35"/>
        <end position="85"/>
    </location>
</feature>
<feature type="compositionally biased region" description="Basic and acidic residues" evidence="6">
    <location>
        <begin position="35"/>
        <end position="61"/>
    </location>
</feature>
<keyword evidence="4 5" id="KW-0720">Serine protease</keyword>
<evidence type="ECO:0000256" key="1">
    <source>
        <dbReference type="ARBA" id="ARBA00011073"/>
    </source>
</evidence>
<comment type="caution">
    <text evidence="9">The sequence shown here is derived from an EMBL/GenBank/DDBJ whole genome shotgun (WGS) entry which is preliminary data.</text>
</comment>
<feature type="active site" description="Charge relay system" evidence="5">
    <location>
        <position position="712"/>
    </location>
</feature>
<dbReference type="InterPro" id="IPR056002">
    <property type="entry name" value="DUF7580"/>
</dbReference>
<evidence type="ECO:0000313" key="10">
    <source>
        <dbReference type="Proteomes" id="UP001244011"/>
    </source>
</evidence>
<protein>
    <recommendedName>
        <fullName evidence="11">Peptidase S8/S53 domain-containing protein</fullName>
    </recommendedName>
</protein>
<evidence type="ECO:0008006" key="11">
    <source>
        <dbReference type="Google" id="ProtNLM"/>
    </source>
</evidence>
<dbReference type="RefSeq" id="XP_060279460.1">
    <property type="nucleotide sequence ID" value="XM_060425322.1"/>
</dbReference>
<organism evidence="9 10">
    <name type="scientific">Phialemonium atrogriseum</name>
    <dbReference type="NCBI Taxonomy" id="1093897"/>
    <lineage>
        <taxon>Eukaryota</taxon>
        <taxon>Fungi</taxon>
        <taxon>Dikarya</taxon>
        <taxon>Ascomycota</taxon>
        <taxon>Pezizomycotina</taxon>
        <taxon>Sordariomycetes</taxon>
        <taxon>Sordariomycetidae</taxon>
        <taxon>Cephalothecales</taxon>
        <taxon>Cephalothecaceae</taxon>
        <taxon>Phialemonium</taxon>
    </lineage>
</organism>
<dbReference type="InterPro" id="IPR050131">
    <property type="entry name" value="Peptidase_S8_subtilisin-like"/>
</dbReference>
<evidence type="ECO:0000256" key="6">
    <source>
        <dbReference type="SAM" id="MobiDB-lite"/>
    </source>
</evidence>
<dbReference type="GeneID" id="85308509"/>
<evidence type="ECO:0000256" key="2">
    <source>
        <dbReference type="ARBA" id="ARBA00022670"/>
    </source>
</evidence>
<evidence type="ECO:0000259" key="8">
    <source>
        <dbReference type="Pfam" id="PF24476"/>
    </source>
</evidence>
<gene>
    <name evidence="9" type="ORF">QBC33DRAFT_480070</name>
</gene>
<keyword evidence="3 5" id="KW-0378">Hydrolase</keyword>
<evidence type="ECO:0000256" key="3">
    <source>
        <dbReference type="ARBA" id="ARBA00022801"/>
    </source>
</evidence>
<dbReference type="Gene3D" id="3.40.50.200">
    <property type="entry name" value="Peptidase S8/S53 domain"/>
    <property type="match status" value="1"/>
</dbReference>
<evidence type="ECO:0000313" key="9">
    <source>
        <dbReference type="EMBL" id="KAK1763247.1"/>
    </source>
</evidence>
<evidence type="ECO:0000256" key="4">
    <source>
        <dbReference type="ARBA" id="ARBA00022825"/>
    </source>
</evidence>
<keyword evidence="2 5" id="KW-0645">Protease</keyword>
<proteinExistence type="inferred from homology"/>
<dbReference type="PANTHER" id="PTHR43806">
    <property type="entry name" value="PEPTIDASE S8"/>
    <property type="match status" value="1"/>
</dbReference>
<feature type="region of interest" description="Disordered" evidence="6">
    <location>
        <begin position="559"/>
        <end position="595"/>
    </location>
</feature>
<name>A0AAJ0BSI5_9PEZI</name>
<feature type="active site" description="Charge relay system" evidence="5">
    <location>
        <position position="672"/>
    </location>
</feature>
<dbReference type="GO" id="GO:0006508">
    <property type="term" value="P:proteolysis"/>
    <property type="evidence" value="ECO:0007669"/>
    <property type="project" value="UniProtKB-KW"/>
</dbReference>
<dbReference type="Proteomes" id="UP001244011">
    <property type="component" value="Unassembled WGS sequence"/>
</dbReference>
<dbReference type="SUPFAM" id="SSF52743">
    <property type="entry name" value="Subtilisin-like"/>
    <property type="match status" value="1"/>
</dbReference>
<sequence>MEAVGTSIVVGTAILSLLQTGSMLFYRGLPAHESFKSDTSRRRSTSEADREPIDDETRSGDGPEDPESSAEESDESDVDSSTSSDYGALRRYRAFAKFEARTFNHNVASKGRHNSQGPDLDEAYLKPAEELKTCLEQQFGTNLSSTIENVVVTGTSVRLDPSRKRLSKTVRALTAINTAMEGDNAAARKENANVAISQTSDYHFDRDAEGRIRRSLVDLHGHLQRLASECSHKAMLQMNGFNEARKTTAGTGEGQFEVLLSPCPDSESSQWQETCCAVKRRAETPADDSDSDETICSMIQLGQEFGGVLHITFNQRHFFPDNLEQHELSFPSANPSITLRDLLDKHAFPHVGGDNSRIYSWSDRYLLALNLARSLFYLFDGPWGSCSWKADNIFFLSSHGSPGSGVVHNRYRPYIRCPLEIADMDKLQGPKNNKGFKQLHYPMWLALAQVLMEVHIGRSLVPEGNDSKPVGNADLRRFLLQLAESELKDSKNDAYREAVKACLNFGIKLLRAKGLTRQKEAQKLIRKVIISNLEKNYEMWSLTPPERPDLHFSLGEQAEQDQQLNAPDTPAASPDIATTTGAGREPCSPPGVFQNSPMQTIQRVVAGSFARLPPGVSILTLFDDNDSTEGSLIPSCRKFFDRIDLFKEQYIDPLREIHKSTKHAKIKIAVLDSGVDFKNDLVIRGALSKKRIRAGWGPTGTAKKDFLDSYGHGTHVTRLLLRTAPLAEIYVAKISEDKHLDESKVQDMVDAITWAAETVDAHIITMSFGMKKEVPVVAEAISHALHRGKLIFAAAANEGGLQPRAYPASHPGVICIHASDGYGTPATFNPNPEVVGDNFSTVGTGIESEWNGQAVFKSGTSFATPVAAGIAANILEFAHTRLRKPDGPEFLSSYRGMRALLACMAPERQKYHFISPWRVFPELTMDDPAEAGKEWEKVCEELRSFILTGVVPRAWRYDVGIQ</sequence>
<dbReference type="EMBL" id="MU839029">
    <property type="protein sequence ID" value="KAK1763247.1"/>
    <property type="molecule type" value="Genomic_DNA"/>
</dbReference>
<feature type="compositionally biased region" description="Acidic residues" evidence="6">
    <location>
        <begin position="62"/>
        <end position="78"/>
    </location>
</feature>
<evidence type="ECO:0000259" key="7">
    <source>
        <dbReference type="Pfam" id="PF00082"/>
    </source>
</evidence>
<dbReference type="AlphaFoldDB" id="A0AAJ0BSI5"/>
<dbReference type="PROSITE" id="PS51892">
    <property type="entry name" value="SUBTILASE"/>
    <property type="match status" value="1"/>
</dbReference>
<keyword evidence="10" id="KW-1185">Reference proteome</keyword>